<accession>A0ABX7PUT9</accession>
<protein>
    <submittedName>
        <fullName evidence="1">Uncharacterized protein</fullName>
    </submittedName>
</protein>
<sequence length="172" mass="19916">MTLRKFIIAFSLLSFCISGFFLHDLFALRAAKTPLAVPRLLDWLKTLPEGEQLYVRSYLAFDCTHDYLGEVSREGEEFYFISEDGNERKGVLLFSRKDGKIRFLHYCSFCYFYRDLPKLGLSPKLASCLATFWAKKELADKGEEQLKEEALSSKNKIYPLQKEAYEELGILP</sequence>
<evidence type="ECO:0000313" key="1">
    <source>
        <dbReference type="EMBL" id="QSR86431.1"/>
    </source>
</evidence>
<proteinExistence type="predicted"/>
<dbReference type="EMBL" id="CP065956">
    <property type="protein sequence ID" value="QSR86431.1"/>
    <property type="molecule type" value="Genomic_DNA"/>
</dbReference>
<keyword evidence="2" id="KW-1185">Reference proteome</keyword>
<name>A0ABX7PUT9_9BACT</name>
<reference evidence="1 2" key="1">
    <citation type="submission" date="2020-12" db="EMBL/GenBank/DDBJ databases">
        <authorList>
            <person name="Awala S.I."/>
            <person name="Gwak J.-H."/>
            <person name="Kim S.-J."/>
            <person name="Rhee S.-K."/>
        </authorList>
    </citation>
    <scope>NUCLEOTIDE SEQUENCE [LARGE SCALE GENOMIC DNA]</scope>
    <source>
        <strain evidence="1 2">IT5</strain>
    </source>
</reference>
<dbReference type="RefSeq" id="WP_206845770.1">
    <property type="nucleotide sequence ID" value="NZ_CP065956.1"/>
</dbReference>
<evidence type="ECO:0000313" key="2">
    <source>
        <dbReference type="Proteomes" id="UP000663088"/>
    </source>
</evidence>
<dbReference type="Proteomes" id="UP000663088">
    <property type="component" value="Chromosome"/>
</dbReference>
<gene>
    <name evidence="1" type="ORF">EM20IM_08005</name>
</gene>
<organism evidence="1 2">
    <name type="scientific">Candidatus Methylacidiphilum infernorum</name>
    <dbReference type="NCBI Taxonomy" id="511746"/>
    <lineage>
        <taxon>Bacteria</taxon>
        <taxon>Pseudomonadati</taxon>
        <taxon>Verrucomicrobiota</taxon>
        <taxon>Methylacidiphilae</taxon>
        <taxon>Methylacidiphilales</taxon>
        <taxon>Methylacidiphilaceae</taxon>
        <taxon>Methylacidiphilum (ex Ratnadevi et al. 2023)</taxon>
    </lineage>
</organism>